<evidence type="ECO:0000313" key="4">
    <source>
        <dbReference type="Proteomes" id="UP000249218"/>
    </source>
</evidence>
<accession>A0A2W1BCU9</accession>
<feature type="region of interest" description="Disordered" evidence="1">
    <location>
        <begin position="238"/>
        <end position="280"/>
    </location>
</feature>
<dbReference type="EMBL" id="KZ150371">
    <property type="protein sequence ID" value="PZC71147.1"/>
    <property type="molecule type" value="Genomic_DNA"/>
</dbReference>
<evidence type="ECO:0000256" key="2">
    <source>
        <dbReference type="SAM" id="SignalP"/>
    </source>
</evidence>
<feature type="compositionally biased region" description="Basic and acidic residues" evidence="1">
    <location>
        <begin position="245"/>
        <end position="271"/>
    </location>
</feature>
<organism evidence="3 4">
    <name type="scientific">Helicoverpa armigera</name>
    <name type="common">Cotton bollworm</name>
    <name type="synonym">Heliothis armigera</name>
    <dbReference type="NCBI Taxonomy" id="29058"/>
    <lineage>
        <taxon>Eukaryota</taxon>
        <taxon>Metazoa</taxon>
        <taxon>Ecdysozoa</taxon>
        <taxon>Arthropoda</taxon>
        <taxon>Hexapoda</taxon>
        <taxon>Insecta</taxon>
        <taxon>Pterygota</taxon>
        <taxon>Neoptera</taxon>
        <taxon>Endopterygota</taxon>
        <taxon>Lepidoptera</taxon>
        <taxon>Glossata</taxon>
        <taxon>Ditrysia</taxon>
        <taxon>Noctuoidea</taxon>
        <taxon>Noctuidae</taxon>
        <taxon>Heliothinae</taxon>
        <taxon>Helicoverpa</taxon>
    </lineage>
</organism>
<dbReference type="OrthoDB" id="7432963at2759"/>
<name>A0A2W1BCU9_HELAM</name>
<proteinExistence type="predicted"/>
<feature type="chain" id="PRO_5015907563" evidence="2">
    <location>
        <begin position="20"/>
        <end position="447"/>
    </location>
</feature>
<protein>
    <submittedName>
        <fullName evidence="3">Uncharacterized protein</fullName>
    </submittedName>
</protein>
<dbReference type="Proteomes" id="UP000249218">
    <property type="component" value="Unassembled WGS sequence"/>
</dbReference>
<keyword evidence="4" id="KW-1185">Reference proteome</keyword>
<sequence length="447" mass="52624">MKYFYISLILYLAFVETKSKNDRSLVDLTKNNEKEGNTISKGRDVLRHVKHNHHDAKDRKLAKRKMNIVKNIRKHEDNLNIGLDLAPSKLTETVDKRIGRGYFHMDPVFNALKRRRSENFRRRASESEGVDDDSSEMERYWMDEWDENWMQKKFEALNSTLPRGDVINMVAARPWGVPCGDPNQHDMPWGSCMLPMECDAEYRVYRGDYFCGRTAYVCCSLQVTNYDMYQGNDISFEGSSFSTDSNEKNAKAGSKEEARKERERERSERKKERERRKRKIRKSIQRIVAEIRKILNRAYRNGTTQRKRKTRELKKFIEMMKKQYRKDRKSVVNVHEYEMVKIDEKLQAQLDKIGSMNEAFMNNDTFREIVVNGTINKHKLAALLRSNPKYAKLFKGRRSRVQLQPVRIDPLTEKPFDDESSSDIEAAILAKGTPQHNYDVELGVLYY</sequence>
<keyword evidence="2" id="KW-0732">Signal</keyword>
<gene>
    <name evidence="3" type="primary">HaOG214033</name>
    <name evidence="3" type="ORF">B5X24_HaOG214033</name>
</gene>
<feature type="signal peptide" evidence="2">
    <location>
        <begin position="1"/>
        <end position="19"/>
    </location>
</feature>
<reference evidence="3 4" key="1">
    <citation type="journal article" date="2017" name="BMC Biol.">
        <title>Genomic innovations, transcriptional plasticity and gene loss underlying the evolution and divergence of two highly polyphagous and invasive Helicoverpa pest species.</title>
        <authorList>
            <person name="Pearce S.L."/>
            <person name="Clarke D.F."/>
            <person name="East P.D."/>
            <person name="Elfekih S."/>
            <person name="Gordon K.H."/>
            <person name="Jermiin L.S."/>
            <person name="McGaughran A."/>
            <person name="Oakeshott J.G."/>
            <person name="Papanikolaou A."/>
            <person name="Perera O.P."/>
            <person name="Rane R.V."/>
            <person name="Richards S."/>
            <person name="Tay W.T."/>
            <person name="Walsh T.K."/>
            <person name="Anderson A."/>
            <person name="Anderson C.J."/>
            <person name="Asgari S."/>
            <person name="Board P.G."/>
            <person name="Bretschneider A."/>
            <person name="Campbell P.M."/>
            <person name="Chertemps T."/>
            <person name="Christeller J.T."/>
            <person name="Coppin C.W."/>
            <person name="Downes S.J."/>
            <person name="Duan G."/>
            <person name="Farnsworth C.A."/>
            <person name="Good R.T."/>
            <person name="Han L.B."/>
            <person name="Han Y.C."/>
            <person name="Hatje K."/>
            <person name="Horne I."/>
            <person name="Huang Y.P."/>
            <person name="Hughes D.S."/>
            <person name="Jacquin-Joly E."/>
            <person name="James W."/>
            <person name="Jhangiani S."/>
            <person name="Kollmar M."/>
            <person name="Kuwar S.S."/>
            <person name="Li S."/>
            <person name="Liu N.Y."/>
            <person name="Maibeche M.T."/>
            <person name="Miller J.R."/>
            <person name="Montagne N."/>
            <person name="Perry T."/>
            <person name="Qu J."/>
            <person name="Song S.V."/>
            <person name="Sutton G.G."/>
            <person name="Vogel H."/>
            <person name="Walenz B.P."/>
            <person name="Xu W."/>
            <person name="Zhang H.J."/>
            <person name="Zou Z."/>
            <person name="Batterham P."/>
            <person name="Edwards O.R."/>
            <person name="Feyereisen R."/>
            <person name="Gibbs R.A."/>
            <person name="Heckel D.G."/>
            <person name="McGrath A."/>
            <person name="Robin C."/>
            <person name="Scherer S.E."/>
            <person name="Worley K.C."/>
            <person name="Wu Y.D."/>
        </authorList>
    </citation>
    <scope>NUCLEOTIDE SEQUENCE [LARGE SCALE GENOMIC DNA]</scope>
    <source>
        <strain evidence="3">Harm_GR_Male_#8</strain>
        <tissue evidence="3">Whole organism</tissue>
    </source>
</reference>
<evidence type="ECO:0000256" key="1">
    <source>
        <dbReference type="SAM" id="MobiDB-lite"/>
    </source>
</evidence>
<dbReference type="AlphaFoldDB" id="A0A2W1BCU9"/>
<evidence type="ECO:0000313" key="3">
    <source>
        <dbReference type="EMBL" id="PZC71147.1"/>
    </source>
</evidence>